<dbReference type="InterPro" id="IPR010131">
    <property type="entry name" value="MdtP/NodT-like"/>
</dbReference>
<dbReference type="GO" id="GO:0009279">
    <property type="term" value="C:cell outer membrane"/>
    <property type="evidence" value="ECO:0007669"/>
    <property type="project" value="UniProtKB-SubCell"/>
</dbReference>
<evidence type="ECO:0000256" key="4">
    <source>
        <dbReference type="ARBA" id="ARBA00022692"/>
    </source>
</evidence>
<evidence type="ECO:0000256" key="6">
    <source>
        <dbReference type="ARBA" id="ARBA00023136"/>
    </source>
</evidence>
<dbReference type="Gene3D" id="2.20.200.10">
    <property type="entry name" value="Outer membrane efflux proteins (OEP)"/>
    <property type="match status" value="1"/>
</dbReference>
<comment type="function">
    <text evidence="9">Could be involved in resistance to puromycin, acriflavine and tetraphenylarsonium chloride.</text>
</comment>
<evidence type="ECO:0000256" key="10">
    <source>
        <dbReference type="RuleBase" id="RU362097"/>
    </source>
</evidence>
<dbReference type="NCBIfam" id="TIGR01845">
    <property type="entry name" value="outer_NodT"/>
    <property type="match status" value="1"/>
</dbReference>
<name>A0A3N9U011_9VIBR</name>
<keyword evidence="7 10" id="KW-0564">Palmitate</keyword>
<dbReference type="PANTHER" id="PTHR30203:SF20">
    <property type="entry name" value="MULTIDRUG RESISTANCE OUTER MEMBRANE PROTEIN MDTP-RELATED"/>
    <property type="match status" value="1"/>
</dbReference>
<keyword evidence="4 10" id="KW-0812">Transmembrane</keyword>
<dbReference type="InterPro" id="IPR003423">
    <property type="entry name" value="OMP_efflux"/>
</dbReference>
<dbReference type="Proteomes" id="UP000281112">
    <property type="component" value="Unassembled WGS sequence"/>
</dbReference>
<keyword evidence="6 10" id="KW-0472">Membrane</keyword>
<comment type="caution">
    <text evidence="11">The sequence shown here is derived from an EMBL/GenBank/DDBJ whole genome shotgun (WGS) entry which is preliminary data.</text>
</comment>
<dbReference type="GO" id="GO:0015562">
    <property type="term" value="F:efflux transmembrane transporter activity"/>
    <property type="evidence" value="ECO:0007669"/>
    <property type="project" value="InterPro"/>
</dbReference>
<evidence type="ECO:0000256" key="1">
    <source>
        <dbReference type="ARBA" id="ARBA00004370"/>
    </source>
</evidence>
<dbReference type="SUPFAM" id="SSF56954">
    <property type="entry name" value="Outer membrane efflux proteins (OEP)"/>
    <property type="match status" value="1"/>
</dbReference>
<evidence type="ECO:0000313" key="11">
    <source>
        <dbReference type="EMBL" id="RQW62562.1"/>
    </source>
</evidence>
<comment type="subcellular location">
    <subcellularLocation>
        <location evidence="10">Cell outer membrane</location>
        <topology evidence="10">Lipid-anchor</topology>
    </subcellularLocation>
    <subcellularLocation>
        <location evidence="1">Membrane</location>
    </subcellularLocation>
</comment>
<sequence length="493" mass="53180">MRWGVKTQYKIHKMSGAQSVKSNIALLVTLSLLAGCSTPSDYKSPDLKVVNSLSYQRTFSDIETINWPNDKWWQQYQDPQLNSLIEKALADSPSIAIAKARLKDAQGIAQQIGAIRKIQLGLNASASESKVSYQYQAYNPPANWNDYGSVTLNFSYDLDFWGKNKNAVSAATSDYAAAEAENASARLMISTSIANSYAELARLYLNQDTVSAAVAVRSQTVDLLTRRFNNGLETKGAVSRAKASQASVEAELLNIKEMIALQKNALAALLGDSPDFARSITRPQINLNQVLGLPEDLGIGLLGHRPDITAARWRVESAAQRIGVAEKNFYPDVKLSAFIGYQSFGLDNLTRTGNDAGSIGPAIYLPIFSGGKLEGELDSARANYEVAVATYNQSLSDALRQVADSVISTRALDAQIAKTKEAVQAATDAHQIASNRYKGGLASYLDVLSAEDALLNNERVLANLNARAFSLDLSLIHALGGGYNNAQSGADKG</sequence>
<evidence type="ECO:0000256" key="2">
    <source>
        <dbReference type="ARBA" id="ARBA00007613"/>
    </source>
</evidence>
<organism evidence="11 12">
    <name type="scientific">Vibrio viridaestus</name>
    <dbReference type="NCBI Taxonomy" id="2487322"/>
    <lineage>
        <taxon>Bacteria</taxon>
        <taxon>Pseudomonadati</taxon>
        <taxon>Pseudomonadota</taxon>
        <taxon>Gammaproteobacteria</taxon>
        <taxon>Vibrionales</taxon>
        <taxon>Vibrionaceae</taxon>
        <taxon>Vibrio</taxon>
    </lineage>
</organism>
<evidence type="ECO:0000256" key="5">
    <source>
        <dbReference type="ARBA" id="ARBA00022729"/>
    </source>
</evidence>
<proteinExistence type="inferred from homology"/>
<comment type="similarity">
    <text evidence="2 10">Belongs to the outer membrane factor (OMF) (TC 1.B.17) family.</text>
</comment>
<keyword evidence="3 10" id="KW-1134">Transmembrane beta strand</keyword>
<dbReference type="Gene3D" id="1.20.1600.10">
    <property type="entry name" value="Outer membrane efflux proteins (OEP)"/>
    <property type="match status" value="1"/>
</dbReference>
<keyword evidence="8 10" id="KW-0449">Lipoprotein</keyword>
<dbReference type="EMBL" id="RJVQ01000005">
    <property type="protein sequence ID" value="RQW62562.1"/>
    <property type="molecule type" value="Genomic_DNA"/>
</dbReference>
<evidence type="ECO:0000256" key="9">
    <source>
        <dbReference type="ARBA" id="ARBA00037313"/>
    </source>
</evidence>
<dbReference type="AlphaFoldDB" id="A0A3N9U011"/>
<dbReference type="OrthoDB" id="9770517at2"/>
<dbReference type="PANTHER" id="PTHR30203">
    <property type="entry name" value="OUTER MEMBRANE CATION EFFLUX PROTEIN"/>
    <property type="match status" value="1"/>
</dbReference>
<dbReference type="Pfam" id="PF02321">
    <property type="entry name" value="OEP"/>
    <property type="match status" value="2"/>
</dbReference>
<protein>
    <submittedName>
        <fullName evidence="11">Efflux transporter outer membrane subunit</fullName>
    </submittedName>
</protein>
<evidence type="ECO:0000256" key="7">
    <source>
        <dbReference type="ARBA" id="ARBA00023139"/>
    </source>
</evidence>
<evidence type="ECO:0000256" key="8">
    <source>
        <dbReference type="ARBA" id="ARBA00023288"/>
    </source>
</evidence>
<keyword evidence="12" id="KW-1185">Reference proteome</keyword>
<gene>
    <name evidence="11" type="ORF">EES38_12610</name>
</gene>
<keyword evidence="5" id="KW-0732">Signal</keyword>
<evidence type="ECO:0000313" key="12">
    <source>
        <dbReference type="Proteomes" id="UP000281112"/>
    </source>
</evidence>
<accession>A0A3N9U011</accession>
<reference evidence="11 12" key="1">
    <citation type="submission" date="2018-11" db="EMBL/GenBank/DDBJ databases">
        <title>Vibrio LJC006 sp. nov., isolated from seawater during the bloom of the enteromorpha.</title>
        <authorList>
            <person name="Liang J."/>
        </authorList>
    </citation>
    <scope>NUCLEOTIDE SEQUENCE [LARGE SCALE GENOMIC DNA]</scope>
    <source>
        <strain evidence="11 12">LJC006</strain>
    </source>
</reference>
<evidence type="ECO:0000256" key="3">
    <source>
        <dbReference type="ARBA" id="ARBA00022452"/>
    </source>
</evidence>